<comment type="caution">
    <text evidence="4">The sequence shown here is derived from an EMBL/GenBank/DDBJ whole genome shotgun (WGS) entry which is preliminary data.</text>
</comment>
<keyword evidence="3" id="KW-0378">Hydrolase</keyword>
<dbReference type="Gene3D" id="3.90.1720.30">
    <property type="entry name" value="PPPDE domains"/>
    <property type="match status" value="1"/>
</dbReference>
<dbReference type="SMART" id="SM01179">
    <property type="entry name" value="DUF862"/>
    <property type="match status" value="1"/>
</dbReference>
<keyword evidence="2" id="KW-0645">Protease</keyword>
<comment type="similarity">
    <text evidence="1">Belongs to the DeSI family.</text>
</comment>
<dbReference type="InterPro" id="IPR008580">
    <property type="entry name" value="PPPDE_dom"/>
</dbReference>
<keyword evidence="5" id="KW-1185">Reference proteome</keyword>
<dbReference type="GO" id="GO:0006508">
    <property type="term" value="P:proteolysis"/>
    <property type="evidence" value="ECO:0007669"/>
    <property type="project" value="UniProtKB-KW"/>
</dbReference>
<accession>A0A163HBJ4</accession>
<name>A0A163HBJ4_DIDRA</name>
<dbReference type="Proteomes" id="UP000076837">
    <property type="component" value="Unassembled WGS sequence"/>
</dbReference>
<evidence type="ECO:0000256" key="3">
    <source>
        <dbReference type="ARBA" id="ARBA00022801"/>
    </source>
</evidence>
<dbReference type="EMBL" id="JYNV01000132">
    <property type="protein sequence ID" value="KZM25229.1"/>
    <property type="molecule type" value="Genomic_DNA"/>
</dbReference>
<dbReference type="PROSITE" id="PS51858">
    <property type="entry name" value="PPPDE"/>
    <property type="match status" value="1"/>
</dbReference>
<evidence type="ECO:0000313" key="4">
    <source>
        <dbReference type="EMBL" id="KZM25229.1"/>
    </source>
</evidence>
<dbReference type="GO" id="GO:0008233">
    <property type="term" value="F:peptidase activity"/>
    <property type="evidence" value="ECO:0007669"/>
    <property type="project" value="UniProtKB-KW"/>
</dbReference>
<gene>
    <name evidence="4" type="ORF">ST47_g3645</name>
</gene>
<protein>
    <submittedName>
        <fullName evidence="4">Uncharacterized protein</fullName>
    </submittedName>
</protein>
<evidence type="ECO:0000313" key="5">
    <source>
        <dbReference type="Proteomes" id="UP000076837"/>
    </source>
</evidence>
<dbReference type="OrthoDB" id="3727368at2759"/>
<dbReference type="AlphaFoldDB" id="A0A163HBJ4"/>
<evidence type="ECO:0000256" key="1">
    <source>
        <dbReference type="ARBA" id="ARBA00008140"/>
    </source>
</evidence>
<sequence length="268" mass="30542">MGSDALSKLTKAGEAAFKSFQQRWQERKKGPADAQLAEAVRQKNLYLRQIAAKITGNSESEVPPLICLPQTIGRAVFLITTPISLGKVEISRRTYDLLAKHVGMSMNSISHWAVVVVERGLGPSYAYDLMSDQLKIQMLMNNYFRVYEATPEFIAQWSSCYYVGETMKSHEEIQALGEHFIAENKRYSLLSNNCQHLTENLIKELCNGRMISQAKLEEEIRLVSPKIARDLMVAKLRSKLEREDQKEDSESVQSDVFTIKELWGRIKH</sequence>
<proteinExistence type="inferred from homology"/>
<dbReference type="InterPro" id="IPR042266">
    <property type="entry name" value="PPPDE_sf"/>
</dbReference>
<reference evidence="4 5" key="1">
    <citation type="journal article" date="2016" name="Sci. Rep.">
        <title>Draft genome sequencing and secretome analysis of fungal phytopathogen Ascochyta rabiei provides insight into the necrotrophic effector repertoire.</title>
        <authorList>
            <person name="Verma S."/>
            <person name="Gazara R.K."/>
            <person name="Nizam S."/>
            <person name="Parween S."/>
            <person name="Chattopadhyay D."/>
            <person name="Verma P.K."/>
        </authorList>
    </citation>
    <scope>NUCLEOTIDE SEQUENCE [LARGE SCALE GENOMIC DNA]</scope>
    <source>
        <strain evidence="4 5">ArDII</strain>
    </source>
</reference>
<evidence type="ECO:0000256" key="2">
    <source>
        <dbReference type="ARBA" id="ARBA00022670"/>
    </source>
</evidence>
<organism evidence="4 5">
    <name type="scientific">Didymella rabiei</name>
    <name type="common">Chickpea ascochyta blight fungus</name>
    <name type="synonym">Mycosphaerella rabiei</name>
    <dbReference type="NCBI Taxonomy" id="5454"/>
    <lineage>
        <taxon>Eukaryota</taxon>
        <taxon>Fungi</taxon>
        <taxon>Dikarya</taxon>
        <taxon>Ascomycota</taxon>
        <taxon>Pezizomycotina</taxon>
        <taxon>Dothideomycetes</taxon>
        <taxon>Pleosporomycetidae</taxon>
        <taxon>Pleosporales</taxon>
        <taxon>Pleosporineae</taxon>
        <taxon>Didymellaceae</taxon>
        <taxon>Ascochyta</taxon>
    </lineage>
</organism>